<evidence type="ECO:0000256" key="2">
    <source>
        <dbReference type="ARBA" id="ARBA00023239"/>
    </source>
</evidence>
<dbReference type="InterPro" id="IPR008929">
    <property type="entry name" value="Chondroitin_lyas"/>
</dbReference>
<dbReference type="SUPFAM" id="SSF48230">
    <property type="entry name" value="Chondroitin AC/alginate lyase"/>
    <property type="match status" value="1"/>
</dbReference>
<sequence>MIQYEKKYKIIPDWSNKEWLMEKAQAAMKAPALHITDVQSPRSEGGPHDYYSNGDYWWPDPGSPDGLPYIQKDGQTNPGNFNSHRIIMRQMRTNVVFLASAYCLTGKEAYAEKAVQHLKEFFLDEETYMAPHLSYAQAILGICSGRGIGIIDTLHLVDVVFAVEKLKVSRSMKAEIYIGLKNWFAKYLGWMLTDSNGIQEMNKDNNHGVCFFVQAAAFALFTENERIADFCRDYYKKQLLRQEAEDGSFPRELGRTKPYNYSIFVVDNMVSLCHLLSKPDDDLWEYVSEDGRSIKKALEFITPYILDKDCWPYPPDVMHFDAFPARSGFMLLAGCSLGRKELLELYYRLPEESTDEEARRNIAARQPLLWM</sequence>
<feature type="domain" description="Alginate lyase" evidence="3">
    <location>
        <begin position="39"/>
        <end position="311"/>
    </location>
</feature>
<dbReference type="Gene3D" id="1.50.10.100">
    <property type="entry name" value="Chondroitin AC/alginate lyase"/>
    <property type="match status" value="1"/>
</dbReference>
<dbReference type="RefSeq" id="WP_100305078.1">
    <property type="nucleotide sequence ID" value="NZ_PGET01000001.1"/>
</dbReference>
<proteinExistence type="predicted"/>
<dbReference type="OrthoDB" id="428577at2"/>
<dbReference type="GO" id="GO:0016829">
    <property type="term" value="F:lyase activity"/>
    <property type="evidence" value="ECO:0007669"/>
    <property type="project" value="UniProtKB-KW"/>
</dbReference>
<dbReference type="EMBL" id="PGET01000001">
    <property type="protein sequence ID" value="PJJ28594.1"/>
    <property type="molecule type" value="Genomic_DNA"/>
</dbReference>
<evidence type="ECO:0000256" key="1">
    <source>
        <dbReference type="ARBA" id="ARBA00022729"/>
    </source>
</evidence>
<evidence type="ECO:0000259" key="3">
    <source>
        <dbReference type="Pfam" id="PF05426"/>
    </source>
</evidence>
<organism evidence="4 5">
    <name type="scientific">[Clostridium] celerecrescens 18A</name>
    <dbReference type="NCBI Taxonomy" id="1286362"/>
    <lineage>
        <taxon>Bacteria</taxon>
        <taxon>Bacillati</taxon>
        <taxon>Bacillota</taxon>
        <taxon>Clostridia</taxon>
        <taxon>Lachnospirales</taxon>
        <taxon>Lachnospiraceae</taxon>
        <taxon>Lacrimispora</taxon>
    </lineage>
</organism>
<dbReference type="InterPro" id="IPR008397">
    <property type="entry name" value="Alginate_lyase_dom"/>
</dbReference>
<evidence type="ECO:0000313" key="4">
    <source>
        <dbReference type="EMBL" id="PJJ28594.1"/>
    </source>
</evidence>
<dbReference type="AlphaFoldDB" id="A0A2M8Z568"/>
<evidence type="ECO:0000313" key="5">
    <source>
        <dbReference type="Proteomes" id="UP000231092"/>
    </source>
</evidence>
<keyword evidence="1" id="KW-0732">Signal</keyword>
<name>A0A2M8Z568_9FIRM</name>
<protein>
    <submittedName>
        <fullName evidence="4">Alginate lyase</fullName>
    </submittedName>
</protein>
<dbReference type="Pfam" id="PF05426">
    <property type="entry name" value="Alginate_lyase"/>
    <property type="match status" value="1"/>
</dbReference>
<reference evidence="4 5" key="1">
    <citation type="submission" date="2017-11" db="EMBL/GenBank/DDBJ databases">
        <title>Understudied soil microbes with underappreciated capabilities: Untangling the Clostridium saccharolyticum group.</title>
        <authorList>
            <person name="Leschine S."/>
        </authorList>
    </citation>
    <scope>NUCLEOTIDE SEQUENCE [LARGE SCALE GENOMIC DNA]</scope>
    <source>
        <strain evidence="4 5">18A</strain>
    </source>
</reference>
<dbReference type="GO" id="GO:0042597">
    <property type="term" value="C:periplasmic space"/>
    <property type="evidence" value="ECO:0007669"/>
    <property type="project" value="InterPro"/>
</dbReference>
<gene>
    <name evidence="4" type="ORF">H171_2108</name>
</gene>
<accession>A0A2M8Z568</accession>
<comment type="caution">
    <text evidence="4">The sequence shown here is derived from an EMBL/GenBank/DDBJ whole genome shotgun (WGS) entry which is preliminary data.</text>
</comment>
<dbReference type="Proteomes" id="UP000231092">
    <property type="component" value="Unassembled WGS sequence"/>
</dbReference>
<keyword evidence="2 4" id="KW-0456">Lyase</keyword>